<evidence type="ECO:0000313" key="2">
    <source>
        <dbReference type="EMBL" id="KAF5867113.1"/>
    </source>
</evidence>
<organism evidence="2 3">
    <name type="scientific">Petromyces alliaceus</name>
    <name type="common">Aspergillus alliaceus</name>
    <dbReference type="NCBI Taxonomy" id="209559"/>
    <lineage>
        <taxon>Eukaryota</taxon>
        <taxon>Fungi</taxon>
        <taxon>Dikarya</taxon>
        <taxon>Ascomycota</taxon>
        <taxon>Pezizomycotina</taxon>
        <taxon>Eurotiomycetes</taxon>
        <taxon>Eurotiomycetidae</taxon>
        <taxon>Eurotiales</taxon>
        <taxon>Aspergillaceae</taxon>
        <taxon>Aspergillus</taxon>
        <taxon>Aspergillus subgen. Circumdati</taxon>
    </lineage>
</organism>
<feature type="compositionally biased region" description="Basic and acidic residues" evidence="1">
    <location>
        <begin position="35"/>
        <end position="52"/>
    </location>
</feature>
<proteinExistence type="predicted"/>
<comment type="caution">
    <text evidence="2">The sequence shown here is derived from an EMBL/GenBank/DDBJ whole genome shotgun (WGS) entry which is preliminary data.</text>
</comment>
<evidence type="ECO:0000313" key="3">
    <source>
        <dbReference type="Proteomes" id="UP000541154"/>
    </source>
</evidence>
<dbReference type="AlphaFoldDB" id="A0A8H6ACU8"/>
<feature type="compositionally biased region" description="Polar residues" evidence="1">
    <location>
        <begin position="198"/>
        <end position="219"/>
    </location>
</feature>
<sequence>MDSLDDKDIEAARVLIALAETARREGSRRAQPSVDPRRRSRQGDPMDIDTPRLEQSTGLGSAASVPVPSIGSRLMSARSAVQQRAVPDQALQAYLFRQQLIAGIAPENMISMRSPRPGHPQDSVVNKPNDPSVMQITHDGIVIPNIPPARFTGVLHPLPTQAAQAAQAVQGHRAAVPLQRRSTCRRAGVGLIKQSASGIRTQVVQSRNPVSHEGSSASGAHQFRHHVSENPHQQISRGGIRSRGARCSGQQNNHLALSDQQDRPQRRIQLFPTLSRGSISAMSLPRNDVPPENDTKASKSIDLPHNGFDILLAFTYHQAVALDFTEYLEVEDLILLFTISKPFNQFVKKHCSEIVIRQATQKAPESAQIFPFRCYPSLCIDYTIVRQQSIPTQDIGSESNLAPSFRWLQMILYREAAVQHIMAKMLQAGHGLPKRCEPAIKKIWFLMDIPDNKRRNWTVDNCNLWENIDIFFAVLFIAQLDTALKQKRTTIKGRLFRLLMAQPTLTVLWNVMKDIALRNEFEILKAFVRWKYTPLPHETELYVYGVPPQDVGALQYEGYGRDERFIKLMRPDELILREMNRRHLDLSEMYKDIFMWGNVAPYYSRSTQAVALWDEEMKREAEFQGMDWQEAVSLDRLGLDQEVNDVHSRPMP</sequence>
<accession>A0A8H6ACU8</accession>
<feature type="region of interest" description="Disordered" evidence="1">
    <location>
        <begin position="20"/>
        <end position="65"/>
    </location>
</feature>
<name>A0A8H6ACU8_PETAA</name>
<protein>
    <submittedName>
        <fullName evidence="2">Uncharacterized protein</fullName>
    </submittedName>
</protein>
<reference evidence="2 3" key="1">
    <citation type="submission" date="2019-04" db="EMBL/GenBank/DDBJ databases">
        <title>Aspergillus burnettii sp. nov., novel species from soil in southeast Queensland.</title>
        <authorList>
            <person name="Gilchrist C.L.M."/>
            <person name="Pitt J.I."/>
            <person name="Lange L."/>
            <person name="Lacey H.J."/>
            <person name="Vuong D."/>
            <person name="Midgley D.J."/>
            <person name="Greenfield P."/>
            <person name="Bradbury M."/>
            <person name="Lacey E."/>
            <person name="Busk P.K."/>
            <person name="Pilgaard B."/>
            <person name="Chooi Y.H."/>
            <person name="Piggott A.M."/>
        </authorList>
    </citation>
    <scope>NUCLEOTIDE SEQUENCE [LARGE SCALE GENOMIC DNA]</scope>
    <source>
        <strain evidence="2 3">FRR 5400</strain>
    </source>
</reference>
<gene>
    <name evidence="2" type="ORF">ETB97_004033</name>
</gene>
<dbReference type="Proteomes" id="UP000541154">
    <property type="component" value="Unassembled WGS sequence"/>
</dbReference>
<feature type="region of interest" description="Disordered" evidence="1">
    <location>
        <begin position="229"/>
        <end position="248"/>
    </location>
</feature>
<evidence type="ECO:0000256" key="1">
    <source>
        <dbReference type="SAM" id="MobiDB-lite"/>
    </source>
</evidence>
<keyword evidence="3" id="KW-1185">Reference proteome</keyword>
<feature type="region of interest" description="Disordered" evidence="1">
    <location>
        <begin position="198"/>
        <end position="221"/>
    </location>
</feature>
<dbReference type="EMBL" id="SPNV01000002">
    <property type="protein sequence ID" value="KAF5867113.1"/>
    <property type="molecule type" value="Genomic_DNA"/>
</dbReference>